<evidence type="ECO:0000313" key="3">
    <source>
        <dbReference type="EMBL" id="USR91247.1"/>
    </source>
</evidence>
<gene>
    <name evidence="3" type="ORF">NEA10_00445</name>
</gene>
<dbReference type="EMBL" id="CP098611">
    <property type="protein sequence ID" value="USR91247.1"/>
    <property type="molecule type" value="Genomic_DNA"/>
</dbReference>
<reference evidence="3" key="1">
    <citation type="submission" date="2022-06" db="EMBL/GenBank/DDBJ databases">
        <title>Genome sequence of Phormidium yuhuli AB48 isolated from an industrial photobioreactor environment.</title>
        <authorList>
            <person name="Qiu Y."/>
            <person name="Noonan A.J.C."/>
            <person name="Dofher K."/>
            <person name="Koch M."/>
            <person name="Kieft B."/>
            <person name="Lin X."/>
            <person name="Ziels R.M."/>
            <person name="Hallam S.J."/>
        </authorList>
    </citation>
    <scope>NUCLEOTIDE SEQUENCE</scope>
    <source>
        <strain evidence="3">AB48</strain>
    </source>
</reference>
<keyword evidence="2" id="KW-1133">Transmembrane helix</keyword>
<proteinExistence type="predicted"/>
<evidence type="ECO:0000256" key="2">
    <source>
        <dbReference type="SAM" id="Phobius"/>
    </source>
</evidence>
<dbReference type="RefSeq" id="WP_252663277.1">
    <property type="nucleotide sequence ID" value="NZ_CP098611.1"/>
</dbReference>
<evidence type="ECO:0000256" key="1">
    <source>
        <dbReference type="SAM" id="Coils"/>
    </source>
</evidence>
<feature type="coiled-coil region" evidence="1">
    <location>
        <begin position="28"/>
        <end position="76"/>
    </location>
</feature>
<evidence type="ECO:0000313" key="4">
    <source>
        <dbReference type="Proteomes" id="UP001056708"/>
    </source>
</evidence>
<feature type="transmembrane region" description="Helical" evidence="2">
    <location>
        <begin position="6"/>
        <end position="25"/>
    </location>
</feature>
<organism evidence="3 4">
    <name type="scientific">Phormidium yuhuli AB48</name>
    <dbReference type="NCBI Taxonomy" id="2940671"/>
    <lineage>
        <taxon>Bacteria</taxon>
        <taxon>Bacillati</taxon>
        <taxon>Cyanobacteriota</taxon>
        <taxon>Cyanophyceae</taxon>
        <taxon>Oscillatoriophycideae</taxon>
        <taxon>Oscillatoriales</taxon>
        <taxon>Oscillatoriaceae</taxon>
        <taxon>Phormidium</taxon>
        <taxon>Phormidium yuhuli</taxon>
    </lineage>
</organism>
<name>A0ABY5APW6_9CYAN</name>
<protein>
    <submittedName>
        <fullName evidence="3">Uncharacterized protein</fullName>
    </submittedName>
</protein>
<keyword evidence="1" id="KW-0175">Coiled coil</keyword>
<accession>A0ABY5APW6</accession>
<dbReference type="Proteomes" id="UP001056708">
    <property type="component" value="Chromosome"/>
</dbReference>
<keyword evidence="2" id="KW-0472">Membrane</keyword>
<sequence>MAKIVFPWLGWVVSLVLAVTLLIVYQENQNLTLENSQLQGKNETLVEKNGKLTEDNETLTNENKEYQDLIEMYKKIMKDNNFEFPPDIIDEPEELGSE</sequence>
<keyword evidence="2" id="KW-0812">Transmembrane</keyword>
<keyword evidence="4" id="KW-1185">Reference proteome</keyword>